<sequence>MIIRHFSSSIQSSEKEIGEIGIDLAAVRREMEAEREKERNEREKEKEEFARKSREMESEREKMKREMEEMKRMNEGLIEKGRQQEEKEKEKKRRREQERKRKKEEENEREKARKEGAAAIEVFSRDKFTLSGHIFTKSVTDYSYLFSLSFGPVVVRITFVITNCGSDNFHVGLIATDMIEQAVSQTLGWFSDLKKAAGWYLHPEYRCSRQNGKKSHIGSACKAGAVGQRVVLEADGREGKRTLKLSQDGETQPVFFSNIPVPFRFAIQIYESGCSVEIASSEVLKEASMVGGSLEVVMD</sequence>
<evidence type="ECO:0000313" key="3">
    <source>
        <dbReference type="Proteomes" id="UP001281761"/>
    </source>
</evidence>
<name>A0ABQ9WZ43_9EUKA</name>
<keyword evidence="3" id="KW-1185">Reference proteome</keyword>
<dbReference type="Proteomes" id="UP001281761">
    <property type="component" value="Unassembled WGS sequence"/>
</dbReference>
<comment type="caution">
    <text evidence="2">The sequence shown here is derived from an EMBL/GenBank/DDBJ whole genome shotgun (WGS) entry which is preliminary data.</text>
</comment>
<evidence type="ECO:0000256" key="1">
    <source>
        <dbReference type="SAM" id="MobiDB-lite"/>
    </source>
</evidence>
<proteinExistence type="predicted"/>
<accession>A0ABQ9WZ43</accession>
<evidence type="ECO:0000313" key="2">
    <source>
        <dbReference type="EMBL" id="KAK2944583.1"/>
    </source>
</evidence>
<dbReference type="EMBL" id="JARBJD010000292">
    <property type="protein sequence ID" value="KAK2944583.1"/>
    <property type="molecule type" value="Genomic_DNA"/>
</dbReference>
<feature type="region of interest" description="Disordered" evidence="1">
    <location>
        <begin position="30"/>
        <end position="114"/>
    </location>
</feature>
<organism evidence="2 3">
    <name type="scientific">Blattamonas nauphoetae</name>
    <dbReference type="NCBI Taxonomy" id="2049346"/>
    <lineage>
        <taxon>Eukaryota</taxon>
        <taxon>Metamonada</taxon>
        <taxon>Preaxostyla</taxon>
        <taxon>Oxymonadida</taxon>
        <taxon>Blattamonas</taxon>
    </lineage>
</organism>
<gene>
    <name evidence="2" type="ORF">BLNAU_20490</name>
</gene>
<reference evidence="2 3" key="1">
    <citation type="journal article" date="2022" name="bioRxiv">
        <title>Genomics of Preaxostyla Flagellates Illuminates Evolutionary Transitions and the Path Towards Mitochondrial Loss.</title>
        <authorList>
            <person name="Novak L.V.F."/>
            <person name="Treitli S.C."/>
            <person name="Pyrih J."/>
            <person name="Halakuc P."/>
            <person name="Pipaliya S.V."/>
            <person name="Vacek V."/>
            <person name="Brzon O."/>
            <person name="Soukal P."/>
            <person name="Eme L."/>
            <person name="Dacks J.B."/>
            <person name="Karnkowska A."/>
            <person name="Elias M."/>
            <person name="Hampl V."/>
        </authorList>
    </citation>
    <scope>NUCLEOTIDE SEQUENCE [LARGE SCALE GENOMIC DNA]</scope>
    <source>
        <strain evidence="2">NAU3</strain>
        <tissue evidence="2">Gut</tissue>
    </source>
</reference>
<protein>
    <submittedName>
        <fullName evidence="2">Uncharacterized protein</fullName>
    </submittedName>
</protein>